<name>A0A151K3P3_9HYME</name>
<dbReference type="Proteomes" id="UP000078541">
    <property type="component" value="Unassembled WGS sequence"/>
</dbReference>
<keyword evidence="2" id="KW-1185">Reference proteome</keyword>
<evidence type="ECO:0000313" key="1">
    <source>
        <dbReference type="EMBL" id="KYN50736.1"/>
    </source>
</evidence>
<organism evidence="1 2">
    <name type="scientific">Trachymyrmex septentrionalis</name>
    <dbReference type="NCBI Taxonomy" id="34720"/>
    <lineage>
        <taxon>Eukaryota</taxon>
        <taxon>Metazoa</taxon>
        <taxon>Ecdysozoa</taxon>
        <taxon>Arthropoda</taxon>
        <taxon>Hexapoda</taxon>
        <taxon>Insecta</taxon>
        <taxon>Pterygota</taxon>
        <taxon>Neoptera</taxon>
        <taxon>Endopterygota</taxon>
        <taxon>Hymenoptera</taxon>
        <taxon>Apocrita</taxon>
        <taxon>Aculeata</taxon>
        <taxon>Formicoidea</taxon>
        <taxon>Formicidae</taxon>
        <taxon>Myrmicinae</taxon>
        <taxon>Trachymyrmex</taxon>
    </lineage>
</organism>
<sequence>MADQQLEDNKLPVREWLRKHYIQAKIKSKAICRHCSKKIFYKRYNYFYLLHHLTNIHSEVLTEEQKRGENVDWVWDYFIPKENKKARCNLCNRFVDFKLLYNLDLHLHIHRLT</sequence>
<comment type="caution">
    <text evidence="1">The sequence shown here is derived from an EMBL/GenBank/DDBJ whole genome shotgun (WGS) entry which is preliminary data.</text>
</comment>
<reference evidence="1 2" key="1">
    <citation type="submission" date="2016-03" db="EMBL/GenBank/DDBJ databases">
        <title>Trachymyrmex septentrionalis WGS genome.</title>
        <authorList>
            <person name="Nygaard S."/>
            <person name="Hu H."/>
            <person name="Boomsma J."/>
            <person name="Zhang G."/>
        </authorList>
    </citation>
    <scope>NUCLEOTIDE SEQUENCE [LARGE SCALE GENOMIC DNA]</scope>
    <source>
        <strain evidence="1">Tsep2-gDNA-1</strain>
        <tissue evidence="1">Whole body</tissue>
    </source>
</reference>
<dbReference type="EMBL" id="LKEZ01016503">
    <property type="protein sequence ID" value="KYN50736.1"/>
    <property type="molecule type" value="Genomic_DNA"/>
</dbReference>
<dbReference type="AlphaFoldDB" id="A0A151K3P3"/>
<accession>A0A151K3P3</accession>
<evidence type="ECO:0000313" key="2">
    <source>
        <dbReference type="Proteomes" id="UP000078541"/>
    </source>
</evidence>
<evidence type="ECO:0008006" key="3">
    <source>
        <dbReference type="Google" id="ProtNLM"/>
    </source>
</evidence>
<gene>
    <name evidence="1" type="ORF">ALC56_05581</name>
</gene>
<proteinExistence type="predicted"/>
<protein>
    <recommendedName>
        <fullName evidence="3">BED-type domain-containing protein</fullName>
    </recommendedName>
</protein>